<evidence type="ECO:0000313" key="3">
    <source>
        <dbReference type="Proteomes" id="UP000053881"/>
    </source>
</evidence>
<dbReference type="PATRIC" id="fig|217031.4.peg.2400"/>
<proteinExistence type="predicted"/>
<reference evidence="2 3" key="1">
    <citation type="submission" date="2015-06" db="EMBL/GenBank/DDBJ databases">
        <title>Genome sequencing project of Bacillus galactosidilyticus PL133.</title>
        <authorList>
            <person name="Gaiero J."/>
            <person name="Nicol R."/>
            <person name="Habash M."/>
        </authorList>
    </citation>
    <scope>NUCLEOTIDE SEQUENCE [LARGE SCALE GENOMIC DNA]</scope>
    <source>
        <strain evidence="2 3">PL133</strain>
    </source>
</reference>
<protein>
    <submittedName>
        <fullName evidence="2">Uncharacterized protein</fullName>
    </submittedName>
</protein>
<organism evidence="2 3">
    <name type="scientific">Lederbergia galactosidilytica</name>
    <dbReference type="NCBI Taxonomy" id="217031"/>
    <lineage>
        <taxon>Bacteria</taxon>
        <taxon>Bacillati</taxon>
        <taxon>Bacillota</taxon>
        <taxon>Bacilli</taxon>
        <taxon>Bacillales</taxon>
        <taxon>Bacillaceae</taxon>
        <taxon>Lederbergia</taxon>
    </lineage>
</organism>
<name>A0A0Q9XZC2_9BACI</name>
<dbReference type="Proteomes" id="UP000053881">
    <property type="component" value="Unassembled WGS sequence"/>
</dbReference>
<keyword evidence="1" id="KW-0812">Transmembrane</keyword>
<keyword evidence="1" id="KW-0472">Membrane</keyword>
<keyword evidence="1" id="KW-1133">Transmembrane helix</keyword>
<evidence type="ECO:0000256" key="1">
    <source>
        <dbReference type="SAM" id="Phobius"/>
    </source>
</evidence>
<feature type="transmembrane region" description="Helical" evidence="1">
    <location>
        <begin position="26"/>
        <end position="45"/>
    </location>
</feature>
<accession>A0A0Q9XZC2</accession>
<gene>
    <name evidence="2" type="ORF">ACA29_07230</name>
</gene>
<sequence>MLARLETSSSFKFESEVTLLQWKKPIFILIIICVFFLQANTAAASDRYNYEKPEMLIGVEQKPAKA</sequence>
<comment type="caution">
    <text evidence="2">The sequence shown here is derived from an EMBL/GenBank/DDBJ whole genome shotgun (WGS) entry which is preliminary data.</text>
</comment>
<evidence type="ECO:0000313" key="2">
    <source>
        <dbReference type="EMBL" id="KRG14086.1"/>
    </source>
</evidence>
<dbReference type="AlphaFoldDB" id="A0A0Q9XZC2"/>
<dbReference type="EMBL" id="LGPB01000068">
    <property type="protein sequence ID" value="KRG14086.1"/>
    <property type="molecule type" value="Genomic_DNA"/>
</dbReference>